<dbReference type="OrthoDB" id="76923at2759"/>
<evidence type="ECO:0000313" key="5">
    <source>
        <dbReference type="Proteomes" id="UP000435112"/>
    </source>
</evidence>
<name>A0A6A3MUQ4_9STRA</name>
<feature type="compositionally biased region" description="Basic residues" evidence="1">
    <location>
        <begin position="111"/>
        <end position="122"/>
    </location>
</feature>
<gene>
    <name evidence="3" type="ORF">PR001_g10396</name>
    <name evidence="2" type="ORF">PR002_g10586</name>
</gene>
<dbReference type="EMBL" id="QXFU01000605">
    <property type="protein sequence ID" value="KAE9027755.1"/>
    <property type="molecule type" value="Genomic_DNA"/>
</dbReference>
<evidence type="ECO:0000313" key="2">
    <source>
        <dbReference type="EMBL" id="KAE9027755.1"/>
    </source>
</evidence>
<reference evidence="4 5" key="1">
    <citation type="submission" date="2018-09" db="EMBL/GenBank/DDBJ databases">
        <title>Genomic investigation of the strawberry pathogen Phytophthora fragariae indicates pathogenicity is determined by transcriptional variation in three key races.</title>
        <authorList>
            <person name="Adams T.M."/>
            <person name="Armitage A.D."/>
            <person name="Sobczyk M.K."/>
            <person name="Bates H.J."/>
            <person name="Dunwell J.M."/>
            <person name="Nellist C.F."/>
            <person name="Harrison R.J."/>
        </authorList>
    </citation>
    <scope>NUCLEOTIDE SEQUENCE [LARGE SCALE GENOMIC DNA]</scope>
    <source>
        <strain evidence="3 4">SCRP249</strain>
        <strain evidence="2 5">SCRP324</strain>
    </source>
</reference>
<evidence type="ECO:0000313" key="4">
    <source>
        <dbReference type="Proteomes" id="UP000429607"/>
    </source>
</evidence>
<dbReference type="Proteomes" id="UP000435112">
    <property type="component" value="Unassembled WGS sequence"/>
</dbReference>
<organism evidence="3 4">
    <name type="scientific">Phytophthora rubi</name>
    <dbReference type="NCBI Taxonomy" id="129364"/>
    <lineage>
        <taxon>Eukaryota</taxon>
        <taxon>Sar</taxon>
        <taxon>Stramenopiles</taxon>
        <taxon>Oomycota</taxon>
        <taxon>Peronosporomycetes</taxon>
        <taxon>Peronosporales</taxon>
        <taxon>Peronosporaceae</taxon>
        <taxon>Phytophthora</taxon>
    </lineage>
</organism>
<dbReference type="AlphaFoldDB" id="A0A6A3MUQ4"/>
<protein>
    <submittedName>
        <fullName evidence="3">Uncharacterized protein</fullName>
    </submittedName>
</protein>
<proteinExistence type="predicted"/>
<dbReference type="EMBL" id="QXFV01000609">
    <property type="protein sequence ID" value="KAE9032892.1"/>
    <property type="molecule type" value="Genomic_DNA"/>
</dbReference>
<dbReference type="Proteomes" id="UP000429607">
    <property type="component" value="Unassembled WGS sequence"/>
</dbReference>
<comment type="caution">
    <text evidence="3">The sequence shown here is derived from an EMBL/GenBank/DDBJ whole genome shotgun (WGS) entry which is preliminary data.</text>
</comment>
<feature type="region of interest" description="Disordered" evidence="1">
    <location>
        <begin position="111"/>
        <end position="132"/>
    </location>
</feature>
<accession>A0A6A3MUQ4</accession>
<sequence length="132" mass="14873">MSMTMLARRLQQLRSGSKLNVWAISSVPIARNIAGNSGTEDWSDFNNVVKELRNISRENGLDGGMPDTKLLKETGYGALVMAIRKKHGGMVAVAAKMGTRKDNNVFDVHKKTSARAKRRQKRQERLNKHDFY</sequence>
<evidence type="ECO:0000313" key="3">
    <source>
        <dbReference type="EMBL" id="KAE9032892.1"/>
    </source>
</evidence>
<feature type="compositionally biased region" description="Basic and acidic residues" evidence="1">
    <location>
        <begin position="123"/>
        <end position="132"/>
    </location>
</feature>
<evidence type="ECO:0000256" key="1">
    <source>
        <dbReference type="SAM" id="MobiDB-lite"/>
    </source>
</evidence>